<accession>A0A0E9QSQ9</accession>
<name>A0A0E9QSQ9_ANGAN</name>
<proteinExistence type="predicted"/>
<sequence>MHCLFLQLCVQMKWVYQCMEMSVTELY</sequence>
<reference evidence="1" key="1">
    <citation type="submission" date="2014-11" db="EMBL/GenBank/DDBJ databases">
        <authorList>
            <person name="Amaro Gonzalez C."/>
        </authorList>
    </citation>
    <scope>NUCLEOTIDE SEQUENCE</scope>
</reference>
<dbReference type="EMBL" id="GBXM01088581">
    <property type="protein sequence ID" value="JAH19996.1"/>
    <property type="molecule type" value="Transcribed_RNA"/>
</dbReference>
<reference evidence="1" key="2">
    <citation type="journal article" date="2015" name="Fish Shellfish Immunol.">
        <title>Early steps in the European eel (Anguilla anguilla)-Vibrio vulnificus interaction in the gills: Role of the RtxA13 toxin.</title>
        <authorList>
            <person name="Callol A."/>
            <person name="Pajuelo D."/>
            <person name="Ebbesson L."/>
            <person name="Teles M."/>
            <person name="MacKenzie S."/>
            <person name="Amaro C."/>
        </authorList>
    </citation>
    <scope>NUCLEOTIDE SEQUENCE</scope>
</reference>
<organism evidence="1">
    <name type="scientific">Anguilla anguilla</name>
    <name type="common">European freshwater eel</name>
    <name type="synonym">Muraena anguilla</name>
    <dbReference type="NCBI Taxonomy" id="7936"/>
    <lineage>
        <taxon>Eukaryota</taxon>
        <taxon>Metazoa</taxon>
        <taxon>Chordata</taxon>
        <taxon>Craniata</taxon>
        <taxon>Vertebrata</taxon>
        <taxon>Euteleostomi</taxon>
        <taxon>Actinopterygii</taxon>
        <taxon>Neopterygii</taxon>
        <taxon>Teleostei</taxon>
        <taxon>Anguilliformes</taxon>
        <taxon>Anguillidae</taxon>
        <taxon>Anguilla</taxon>
    </lineage>
</organism>
<protein>
    <submittedName>
        <fullName evidence="1">Uncharacterized protein</fullName>
    </submittedName>
</protein>
<evidence type="ECO:0000313" key="1">
    <source>
        <dbReference type="EMBL" id="JAH19996.1"/>
    </source>
</evidence>
<dbReference type="AlphaFoldDB" id="A0A0E9QSQ9"/>